<feature type="transmembrane region" description="Helical" evidence="5">
    <location>
        <begin position="334"/>
        <end position="351"/>
    </location>
</feature>
<feature type="transmembrane region" description="Helical" evidence="5">
    <location>
        <begin position="455"/>
        <end position="474"/>
    </location>
</feature>
<evidence type="ECO:0000259" key="6">
    <source>
        <dbReference type="PROSITE" id="PS50850"/>
    </source>
</evidence>
<feature type="transmembrane region" description="Helical" evidence="5">
    <location>
        <begin position="206"/>
        <end position="228"/>
    </location>
</feature>
<proteinExistence type="predicted"/>
<dbReference type="GO" id="GO:0022857">
    <property type="term" value="F:transmembrane transporter activity"/>
    <property type="evidence" value="ECO:0007669"/>
    <property type="project" value="InterPro"/>
</dbReference>
<evidence type="ECO:0000256" key="3">
    <source>
        <dbReference type="ARBA" id="ARBA00022989"/>
    </source>
</evidence>
<evidence type="ECO:0000256" key="2">
    <source>
        <dbReference type="ARBA" id="ARBA00022692"/>
    </source>
</evidence>
<feature type="transmembrane region" description="Helical" evidence="5">
    <location>
        <begin position="363"/>
        <end position="385"/>
    </location>
</feature>
<feature type="transmembrane region" description="Helical" evidence="5">
    <location>
        <begin position="148"/>
        <end position="169"/>
    </location>
</feature>
<evidence type="ECO:0000313" key="8">
    <source>
        <dbReference type="Proteomes" id="UP000594263"/>
    </source>
</evidence>
<feature type="transmembrane region" description="Helical" evidence="5">
    <location>
        <begin position="240"/>
        <end position="259"/>
    </location>
</feature>
<dbReference type="SUPFAM" id="SSF103473">
    <property type="entry name" value="MFS general substrate transporter"/>
    <property type="match status" value="1"/>
</dbReference>
<comment type="subcellular location">
    <subcellularLocation>
        <location evidence="1">Membrane</location>
        <topology evidence="1">Multi-pass membrane protein</topology>
    </subcellularLocation>
</comment>
<feature type="transmembrane region" description="Helical" evidence="5">
    <location>
        <begin position="175"/>
        <end position="194"/>
    </location>
</feature>
<name>A0A7N0UGD9_KALFE</name>
<feature type="domain" description="Major facilitator superfamily (MFS) profile" evidence="6">
    <location>
        <begin position="39"/>
        <end position="510"/>
    </location>
</feature>
<evidence type="ECO:0000256" key="5">
    <source>
        <dbReference type="SAM" id="Phobius"/>
    </source>
</evidence>
<dbReference type="Proteomes" id="UP000594263">
    <property type="component" value="Unplaced"/>
</dbReference>
<keyword evidence="2 5" id="KW-0812">Transmembrane</keyword>
<dbReference type="AlphaFoldDB" id="A0A7N0UGD9"/>
<keyword evidence="4 5" id="KW-0472">Membrane</keyword>
<dbReference type="InterPro" id="IPR020846">
    <property type="entry name" value="MFS_dom"/>
</dbReference>
<dbReference type="Pfam" id="PF00083">
    <property type="entry name" value="Sugar_tr"/>
    <property type="match status" value="1"/>
</dbReference>
<feature type="transmembrane region" description="Helical" evidence="5">
    <location>
        <begin position="115"/>
        <end position="136"/>
    </location>
</feature>
<dbReference type="Gene3D" id="1.20.1250.20">
    <property type="entry name" value="MFS general substrate transporter like domains"/>
    <property type="match status" value="1"/>
</dbReference>
<dbReference type="PANTHER" id="PTHR24064">
    <property type="entry name" value="SOLUTE CARRIER FAMILY 22 MEMBER"/>
    <property type="match status" value="1"/>
</dbReference>
<evidence type="ECO:0000256" key="1">
    <source>
        <dbReference type="ARBA" id="ARBA00004141"/>
    </source>
</evidence>
<feature type="transmembrane region" description="Helical" evidence="5">
    <location>
        <begin position="423"/>
        <end position="443"/>
    </location>
</feature>
<protein>
    <recommendedName>
        <fullName evidence="6">Major facilitator superfamily (MFS) profile domain-containing protein</fullName>
    </recommendedName>
</protein>
<dbReference type="Gramene" id="Kaladp0065s0051.1.v1.1">
    <property type="protein sequence ID" value="Kaladp0065s0051.1.v1.1.CDS.1"/>
    <property type="gene ID" value="Kaladp0065s0051.v1.1"/>
</dbReference>
<dbReference type="GO" id="GO:0016020">
    <property type="term" value="C:membrane"/>
    <property type="evidence" value="ECO:0007669"/>
    <property type="project" value="UniProtKB-SubCell"/>
</dbReference>
<dbReference type="InterPro" id="IPR036259">
    <property type="entry name" value="MFS_trans_sf"/>
</dbReference>
<organism evidence="7 8">
    <name type="scientific">Kalanchoe fedtschenkoi</name>
    <name type="common">Lavender scallops</name>
    <name type="synonym">South American air plant</name>
    <dbReference type="NCBI Taxonomy" id="63787"/>
    <lineage>
        <taxon>Eukaryota</taxon>
        <taxon>Viridiplantae</taxon>
        <taxon>Streptophyta</taxon>
        <taxon>Embryophyta</taxon>
        <taxon>Tracheophyta</taxon>
        <taxon>Spermatophyta</taxon>
        <taxon>Magnoliopsida</taxon>
        <taxon>eudicotyledons</taxon>
        <taxon>Gunneridae</taxon>
        <taxon>Pentapetalae</taxon>
        <taxon>Saxifragales</taxon>
        <taxon>Crassulaceae</taxon>
        <taxon>Kalanchoe</taxon>
    </lineage>
</organism>
<dbReference type="OMA" id="EHCFFSV"/>
<dbReference type="InterPro" id="IPR005828">
    <property type="entry name" value="MFS_sugar_transport-like"/>
</dbReference>
<evidence type="ECO:0000256" key="4">
    <source>
        <dbReference type="ARBA" id="ARBA00023136"/>
    </source>
</evidence>
<sequence length="524" mass="56356">MEDPPGNTNLQTFTPAPPHPDELIQQTLDGGVSWFQIIQILLVSSTRVFDGQQTFIPVFVEAIPEWHCKLKTGGAPCSSDTRDICRNDPSSWDWKAASASSSIISEWNLQCKNPILMGLGASSFFAGCLLGGLLFPPLSDTKVGRRHILFISSLSMSVASLTTISATSIWSYSGIRFLTGLCRSSIGSCAIVLVTEKIGSKWKPAAVMVCYLCFSIGILTLPAIAYYASNHHNSSSWRELYKWTSIPGIACNMIAYLLVAESPEWLLSKGRGAEALVALKQLAPWIDDETTNYVSISAHNTATSTTSADIKTSFTNYFSSLRLLFGLKHNLRRIIPIIVLAFGIGLVYFGIPLGVGNLGFDTYVGTVLNAVIEIPAFVIALYLTMRGGKEYYYSRRGSLAGFCMASGAMSVTCTFVPAGSGRLGVELGAFVMGCVACNVMAICTTQLFQVKVRNTAVGVMWEAMTLAGVLAPVFVKLGKQQANGFLSYGIFGIVIMVCGLFASMLPSEEVVTAGARATSSPSQL</sequence>
<evidence type="ECO:0000313" key="7">
    <source>
        <dbReference type="EnsemblPlants" id="Kaladp0065s0051.1.v1.1.CDS.1"/>
    </source>
</evidence>
<feature type="transmembrane region" description="Helical" evidence="5">
    <location>
        <begin position="486"/>
        <end position="506"/>
    </location>
</feature>
<reference evidence="7" key="1">
    <citation type="submission" date="2021-01" db="UniProtKB">
        <authorList>
            <consortium name="EnsemblPlants"/>
        </authorList>
    </citation>
    <scope>IDENTIFICATION</scope>
</reference>
<keyword evidence="3 5" id="KW-1133">Transmembrane helix</keyword>
<dbReference type="EnsemblPlants" id="Kaladp0065s0051.1.v1.1">
    <property type="protein sequence ID" value="Kaladp0065s0051.1.v1.1.CDS.1"/>
    <property type="gene ID" value="Kaladp0065s0051.v1.1"/>
</dbReference>
<accession>A0A7N0UGD9</accession>
<feature type="transmembrane region" description="Helical" evidence="5">
    <location>
        <begin position="397"/>
        <end position="417"/>
    </location>
</feature>
<keyword evidence="8" id="KW-1185">Reference proteome</keyword>
<dbReference type="PROSITE" id="PS50850">
    <property type="entry name" value="MFS"/>
    <property type="match status" value="1"/>
</dbReference>